<accession>A0A2A6BBD3</accession>
<evidence type="ECO:0000256" key="2">
    <source>
        <dbReference type="SAM" id="MobiDB-lite"/>
    </source>
</evidence>
<dbReference type="InterPro" id="IPR041489">
    <property type="entry name" value="PDZ_6"/>
</dbReference>
<dbReference type="GO" id="GO:0043495">
    <property type="term" value="F:protein-membrane adaptor activity"/>
    <property type="evidence" value="ECO:0000318"/>
    <property type="project" value="GO_Central"/>
</dbReference>
<protein>
    <submittedName>
        <fullName evidence="4">PDZ domain-containing protein</fullName>
    </submittedName>
</protein>
<feature type="region of interest" description="Disordered" evidence="2">
    <location>
        <begin position="1"/>
        <end position="23"/>
    </location>
</feature>
<proteinExistence type="predicted"/>
<reference evidence="4" key="2">
    <citation type="submission" date="2022-06" db="UniProtKB">
        <authorList>
            <consortium name="EnsemblMetazoa"/>
        </authorList>
    </citation>
    <scope>IDENTIFICATION</scope>
    <source>
        <strain evidence="4">PS312</strain>
    </source>
</reference>
<keyword evidence="3" id="KW-0812">Transmembrane</keyword>
<dbReference type="Gene3D" id="2.30.42.10">
    <property type="match status" value="1"/>
</dbReference>
<keyword evidence="5" id="KW-1185">Reference proteome</keyword>
<dbReference type="AlphaFoldDB" id="A0A2A6BBD3"/>
<dbReference type="EnsemblMetazoa" id="PPA15269.1">
    <property type="protein sequence ID" value="PPA15269.1"/>
    <property type="gene ID" value="WBGene00104823"/>
</dbReference>
<dbReference type="Pfam" id="PF17820">
    <property type="entry name" value="PDZ_6"/>
    <property type="match status" value="1"/>
</dbReference>
<dbReference type="PANTHER" id="PTHR14063">
    <property type="entry name" value="PROTEIN LIN-7 HOMOLOG"/>
    <property type="match status" value="1"/>
</dbReference>
<reference evidence="5" key="1">
    <citation type="journal article" date="2008" name="Nat. Genet.">
        <title>The Pristionchus pacificus genome provides a unique perspective on nematode lifestyle and parasitism.</title>
        <authorList>
            <person name="Dieterich C."/>
            <person name="Clifton S.W."/>
            <person name="Schuster L.N."/>
            <person name="Chinwalla A."/>
            <person name="Delehaunty K."/>
            <person name="Dinkelacker I."/>
            <person name="Fulton L."/>
            <person name="Fulton R."/>
            <person name="Godfrey J."/>
            <person name="Minx P."/>
            <person name="Mitreva M."/>
            <person name="Roeseler W."/>
            <person name="Tian H."/>
            <person name="Witte H."/>
            <person name="Yang S.P."/>
            <person name="Wilson R.K."/>
            <person name="Sommer R.J."/>
        </authorList>
    </citation>
    <scope>NUCLEOTIDE SEQUENCE [LARGE SCALE GENOMIC DNA]</scope>
    <source>
        <strain evidence="5">PS312</strain>
    </source>
</reference>
<sequence length="366" mass="41494">MATRRSQTNSDEESAFELIGTNEDVEKPFQALGDEKHPEGCNCGGTTVVATMRILDDEPRDEMSEEGEEEACCAEPHKGGVHHTFDLGMALMEEFSRQEELARAAEEKEKEEEKKRDRKTIANLVELMRDQEQSRWAEMAKKDEEIASLNELFEKSSREKEEMCDRIADLCNTMGALNTEITQLQKKNKKYRLMNSTLLSELLNNEDGLLKKDRTSKEMLAAAIADRKKAAKKEKKRLEREREAKNPRTVTLTKGDTGFFGLFFSGTSVSKVRPGSSAEVQGVRRGDEILSINGTPVTKDNISLLARRVNNDDSMVLVLRYNPNLLRESENGIKTIVKSVFIINILLMIIAVIMKFYWHQTYSDSA</sequence>
<feature type="coiled-coil region" evidence="1">
    <location>
        <begin position="95"/>
        <end position="194"/>
    </location>
</feature>
<evidence type="ECO:0000313" key="5">
    <source>
        <dbReference type="Proteomes" id="UP000005239"/>
    </source>
</evidence>
<accession>A0A8R1YJ89</accession>
<evidence type="ECO:0000256" key="1">
    <source>
        <dbReference type="SAM" id="Coils"/>
    </source>
</evidence>
<keyword evidence="1" id="KW-0175">Coiled coil</keyword>
<dbReference type="Proteomes" id="UP000005239">
    <property type="component" value="Unassembled WGS sequence"/>
</dbReference>
<dbReference type="CDD" id="cd00136">
    <property type="entry name" value="PDZ_canonical"/>
    <property type="match status" value="1"/>
</dbReference>
<dbReference type="InterPro" id="IPR001478">
    <property type="entry name" value="PDZ"/>
</dbReference>
<evidence type="ECO:0000313" key="4">
    <source>
        <dbReference type="EnsemblMetazoa" id="PPA15269.1"/>
    </source>
</evidence>
<keyword evidence="3" id="KW-0472">Membrane</keyword>
<dbReference type="SMART" id="SM00228">
    <property type="entry name" value="PDZ"/>
    <property type="match status" value="1"/>
</dbReference>
<dbReference type="InterPro" id="IPR036034">
    <property type="entry name" value="PDZ_sf"/>
</dbReference>
<dbReference type="PROSITE" id="PS50106">
    <property type="entry name" value="PDZ"/>
    <property type="match status" value="1"/>
</dbReference>
<dbReference type="SUPFAM" id="SSF50156">
    <property type="entry name" value="PDZ domain-like"/>
    <property type="match status" value="1"/>
</dbReference>
<evidence type="ECO:0000256" key="3">
    <source>
        <dbReference type="SAM" id="Phobius"/>
    </source>
</evidence>
<dbReference type="OrthoDB" id="43580at2759"/>
<organism evidence="4 5">
    <name type="scientific">Pristionchus pacificus</name>
    <name type="common">Parasitic nematode worm</name>
    <dbReference type="NCBI Taxonomy" id="54126"/>
    <lineage>
        <taxon>Eukaryota</taxon>
        <taxon>Metazoa</taxon>
        <taxon>Ecdysozoa</taxon>
        <taxon>Nematoda</taxon>
        <taxon>Chromadorea</taxon>
        <taxon>Rhabditida</taxon>
        <taxon>Rhabditina</taxon>
        <taxon>Diplogasteromorpha</taxon>
        <taxon>Diplogasteroidea</taxon>
        <taxon>Neodiplogasteridae</taxon>
        <taxon>Pristionchus</taxon>
    </lineage>
</organism>
<dbReference type="GO" id="GO:0016324">
    <property type="term" value="C:apical plasma membrane"/>
    <property type="evidence" value="ECO:0000318"/>
    <property type="project" value="GO_Central"/>
</dbReference>
<feature type="transmembrane region" description="Helical" evidence="3">
    <location>
        <begin position="336"/>
        <end position="358"/>
    </location>
</feature>
<gene>
    <name evidence="4" type="primary">WBGene00104823</name>
</gene>
<dbReference type="InterPro" id="IPR051109">
    <property type="entry name" value="MAM_complex_regulator"/>
</dbReference>
<dbReference type="GO" id="GO:0072659">
    <property type="term" value="P:protein localization to plasma membrane"/>
    <property type="evidence" value="ECO:0000318"/>
    <property type="project" value="GO_Central"/>
</dbReference>
<name>A0A2A6BBD3_PRIPA</name>
<keyword evidence="3" id="KW-1133">Transmembrane helix</keyword>